<feature type="domain" description="SOCS box" evidence="6">
    <location>
        <begin position="180"/>
        <end position="230"/>
    </location>
</feature>
<dbReference type="SUPFAM" id="SSF55550">
    <property type="entry name" value="SH2 domain"/>
    <property type="match status" value="1"/>
</dbReference>
<dbReference type="InterPro" id="IPR001496">
    <property type="entry name" value="SOCS_box"/>
</dbReference>
<dbReference type="InterPro" id="IPR036860">
    <property type="entry name" value="SH2_dom_sf"/>
</dbReference>
<evidence type="ECO:0000256" key="1">
    <source>
        <dbReference type="ARBA" id="ARBA00004906"/>
    </source>
</evidence>
<evidence type="ECO:0000313" key="9">
    <source>
        <dbReference type="Proteomes" id="UP000265180"/>
    </source>
</evidence>
<dbReference type="Proteomes" id="UP000265200">
    <property type="component" value="Chromosome 1"/>
</dbReference>
<comment type="pathway">
    <text evidence="1">Protein modification; protein ubiquitination.</text>
</comment>
<accession>A0A3P9HVI1</accession>
<dbReference type="Pfam" id="PF00017">
    <property type="entry name" value="SH2"/>
    <property type="match status" value="1"/>
</dbReference>
<dbReference type="GO" id="GO:0016567">
    <property type="term" value="P:protein ubiquitination"/>
    <property type="evidence" value="ECO:0007669"/>
    <property type="project" value="UniProtKB-UniPathway"/>
</dbReference>
<feature type="compositionally biased region" description="Polar residues" evidence="4">
    <location>
        <begin position="24"/>
        <end position="38"/>
    </location>
</feature>
<dbReference type="Ensembl" id="ENSORLT00015018534.1">
    <property type="protein sequence ID" value="ENSORLP00015011643.1"/>
    <property type="gene ID" value="ENSORLG00015012462.1"/>
</dbReference>
<dbReference type="AlphaFoldDB" id="A0A3P9HVI1"/>
<evidence type="ECO:0000313" key="10">
    <source>
        <dbReference type="Proteomes" id="UP000265200"/>
    </source>
</evidence>
<evidence type="ECO:0000256" key="3">
    <source>
        <dbReference type="PROSITE-ProRule" id="PRU00191"/>
    </source>
</evidence>
<dbReference type="Gene3D" id="3.30.505.10">
    <property type="entry name" value="SH2 domain"/>
    <property type="match status" value="1"/>
</dbReference>
<evidence type="ECO:0000256" key="4">
    <source>
        <dbReference type="SAM" id="MobiDB-lite"/>
    </source>
</evidence>
<dbReference type="Ensembl" id="ENSORLT00020019161.1">
    <property type="protein sequence ID" value="ENSORLP00020012094.1"/>
    <property type="gene ID" value="ENSORLG00020013024.1"/>
</dbReference>
<reference evidence="9 10" key="2">
    <citation type="submission" date="2017-04" db="EMBL/GenBank/DDBJ databases">
        <title>CpG methylation of centromeres and impact of large insertions on vertebrate speciation.</title>
        <authorList>
            <person name="Ichikawa K."/>
            <person name="Yoshimura J."/>
            <person name="Morishita S."/>
        </authorList>
    </citation>
    <scope>NUCLEOTIDE SEQUENCE</scope>
    <source>
        <strain evidence="8 9">HNI</strain>
        <strain evidence="7 10">HSOK</strain>
    </source>
</reference>
<sequence>MVRDSLNRTAIQCQKQNKPAEIEGQSQAPEEGTSPEQSENPDRQLEPLWWNQPVEEPIPWSQPVTGAEADFFTHLRPFSSQEAYKLVRHTYQQLQHSGFYWGPMTMEEAHEKLSHAPIGTFLIRDSGQPDVFFTLSYQSEDGPTSVRIILENLLFNLYGSLRTFSSLFALLTYYTSSSCKLTEPYRKQRPERLKQMCRRAVIRTYGSECTSTLSGLSVQMKAYVRAYPHCI</sequence>
<proteinExistence type="predicted"/>
<reference evidence="7" key="3">
    <citation type="submission" date="2025-05" db="UniProtKB">
        <authorList>
            <consortium name="Ensembl"/>
        </authorList>
    </citation>
    <scope>IDENTIFICATION</scope>
    <source>
        <strain evidence="8">HNI</strain>
        <strain evidence="7">HSOK</strain>
    </source>
</reference>
<feature type="region of interest" description="Disordered" evidence="4">
    <location>
        <begin position="1"/>
        <end position="43"/>
    </location>
</feature>
<feature type="domain" description="SH2" evidence="5">
    <location>
        <begin position="99"/>
        <end position="191"/>
    </location>
</feature>
<dbReference type="PANTHER" id="PTHR10155">
    <property type="entry name" value="PHOSPHATIDYLINOSITOL 3-KINASE REGULATORY SUBUNIT"/>
    <property type="match status" value="1"/>
</dbReference>
<evidence type="ECO:0000259" key="5">
    <source>
        <dbReference type="PROSITE" id="PS50001"/>
    </source>
</evidence>
<protein>
    <submittedName>
        <fullName evidence="7">Suppressor of cytokine signaling 1b</fullName>
    </submittedName>
</protein>
<evidence type="ECO:0000256" key="2">
    <source>
        <dbReference type="ARBA" id="ARBA00022999"/>
    </source>
</evidence>
<evidence type="ECO:0000259" key="6">
    <source>
        <dbReference type="PROSITE" id="PS50225"/>
    </source>
</evidence>
<organism evidence="7 10">
    <name type="scientific">Oryzias latipes</name>
    <name type="common">Japanese rice fish</name>
    <name type="synonym">Japanese killifish</name>
    <dbReference type="NCBI Taxonomy" id="8090"/>
    <lineage>
        <taxon>Eukaryota</taxon>
        <taxon>Metazoa</taxon>
        <taxon>Chordata</taxon>
        <taxon>Craniata</taxon>
        <taxon>Vertebrata</taxon>
        <taxon>Euteleostomi</taxon>
        <taxon>Actinopterygii</taxon>
        <taxon>Neopterygii</taxon>
        <taxon>Teleostei</taxon>
        <taxon>Neoteleostei</taxon>
        <taxon>Acanthomorphata</taxon>
        <taxon>Ovalentaria</taxon>
        <taxon>Atherinomorphae</taxon>
        <taxon>Beloniformes</taxon>
        <taxon>Adrianichthyidae</taxon>
        <taxon>Oryziinae</taxon>
        <taxon>Oryzias</taxon>
    </lineage>
</organism>
<dbReference type="InterPro" id="IPR000980">
    <property type="entry name" value="SH2"/>
</dbReference>
<feature type="compositionally biased region" description="Polar residues" evidence="4">
    <location>
        <begin position="7"/>
        <end position="17"/>
    </location>
</feature>
<evidence type="ECO:0000313" key="7">
    <source>
        <dbReference type="Ensembl" id="ENSORLP00015011643.1"/>
    </source>
</evidence>
<name>A0A3P9HVI1_ORYLA</name>
<evidence type="ECO:0000313" key="8">
    <source>
        <dbReference type="Ensembl" id="ENSORLP00020012094.1"/>
    </source>
</evidence>
<dbReference type="PROSITE" id="PS50225">
    <property type="entry name" value="SOCS"/>
    <property type="match status" value="1"/>
</dbReference>
<dbReference type="PROSITE" id="PS50001">
    <property type="entry name" value="SH2"/>
    <property type="match status" value="1"/>
</dbReference>
<dbReference type="UniPathway" id="UPA00143"/>
<dbReference type="PANTHER" id="PTHR10155:SF4">
    <property type="entry name" value="SUPPRESSOR OF CYTOKINE SIGNALING 1"/>
    <property type="match status" value="1"/>
</dbReference>
<keyword evidence="2 3" id="KW-0727">SH2 domain</keyword>
<dbReference type="SMART" id="SM00252">
    <property type="entry name" value="SH2"/>
    <property type="match status" value="1"/>
</dbReference>
<reference key="1">
    <citation type="journal article" date="2007" name="Nature">
        <title>The medaka draft genome and insights into vertebrate genome evolution.</title>
        <authorList>
            <person name="Kasahara M."/>
            <person name="Naruse K."/>
            <person name="Sasaki S."/>
            <person name="Nakatani Y."/>
            <person name="Qu W."/>
            <person name="Ahsan B."/>
            <person name="Yamada T."/>
            <person name="Nagayasu Y."/>
            <person name="Doi K."/>
            <person name="Kasai Y."/>
            <person name="Jindo T."/>
            <person name="Kobayashi D."/>
            <person name="Shimada A."/>
            <person name="Toyoda A."/>
            <person name="Kuroki Y."/>
            <person name="Fujiyama A."/>
            <person name="Sasaki T."/>
            <person name="Shimizu A."/>
            <person name="Asakawa S."/>
            <person name="Shimizu N."/>
            <person name="Hashimoto S."/>
            <person name="Yang J."/>
            <person name="Lee Y."/>
            <person name="Matsushima K."/>
            <person name="Sugano S."/>
            <person name="Sakaizumi M."/>
            <person name="Narita T."/>
            <person name="Ohishi K."/>
            <person name="Haga S."/>
            <person name="Ohta F."/>
            <person name="Nomoto H."/>
            <person name="Nogata K."/>
            <person name="Morishita T."/>
            <person name="Endo T."/>
            <person name="Shin-I T."/>
            <person name="Takeda H."/>
            <person name="Morishita S."/>
            <person name="Kohara Y."/>
        </authorList>
    </citation>
    <scope>NUCLEOTIDE SEQUENCE [LARGE SCALE GENOMIC DNA]</scope>
    <source>
        <strain>Hd-rR</strain>
    </source>
</reference>
<dbReference type="Proteomes" id="UP000265180">
    <property type="component" value="Chromosome 1"/>
</dbReference>